<dbReference type="EMBL" id="SRPS01000038">
    <property type="protein sequence ID" value="KAG5973004.1"/>
    <property type="molecule type" value="Genomic_DNA"/>
</dbReference>
<organism evidence="3 5">
    <name type="scientific">Claviceps arundinis</name>
    <dbReference type="NCBI Taxonomy" id="1623583"/>
    <lineage>
        <taxon>Eukaryota</taxon>
        <taxon>Fungi</taxon>
        <taxon>Dikarya</taxon>
        <taxon>Ascomycota</taxon>
        <taxon>Pezizomycotina</taxon>
        <taxon>Sordariomycetes</taxon>
        <taxon>Hypocreomycetidae</taxon>
        <taxon>Hypocreales</taxon>
        <taxon>Clavicipitaceae</taxon>
        <taxon>Claviceps</taxon>
    </lineage>
</organism>
<dbReference type="AlphaFoldDB" id="A0A9P7MX24"/>
<proteinExistence type="predicted"/>
<gene>
    <name evidence="3" type="ORF">E4U56_005370</name>
    <name evidence="2" type="ORF">E4U57_006265</name>
</gene>
<evidence type="ECO:0000313" key="4">
    <source>
        <dbReference type="Proteomes" id="UP000742024"/>
    </source>
</evidence>
<name>A0A9P7MX24_9HYPO</name>
<keyword evidence="4" id="KW-1185">Reference proteome</keyword>
<dbReference type="Proteomes" id="UP000784919">
    <property type="component" value="Unassembled WGS sequence"/>
</dbReference>
<evidence type="ECO:0000313" key="2">
    <source>
        <dbReference type="EMBL" id="KAG5963403.1"/>
    </source>
</evidence>
<comment type="caution">
    <text evidence="3">The sequence shown here is derived from an EMBL/GenBank/DDBJ whole genome shotgun (WGS) entry which is preliminary data.</text>
</comment>
<sequence length="198" mass="21883">MPLRTNLSSSWAFRPRLAHNCCGIPSHRQKAEFKELQARLANANANVLLAHTETDRLLRVLTPTPTPPSPHHRTRAAGVPAEDIDDIPSGKFEPWNLVRGQRPSNNEDESSAELSSGKDQGIAVILVWGGGFEDFFFIMKLPRENPHAGLALVVEGRWPRTRLHGSNLPEGISSMSVWTADVALQDVGDHLKHHARGM</sequence>
<dbReference type="Proteomes" id="UP000742024">
    <property type="component" value="Unassembled WGS sequence"/>
</dbReference>
<evidence type="ECO:0000313" key="3">
    <source>
        <dbReference type="EMBL" id="KAG5973004.1"/>
    </source>
</evidence>
<feature type="region of interest" description="Disordered" evidence="1">
    <location>
        <begin position="62"/>
        <end position="115"/>
    </location>
</feature>
<evidence type="ECO:0000256" key="1">
    <source>
        <dbReference type="SAM" id="MobiDB-lite"/>
    </source>
</evidence>
<dbReference type="EMBL" id="SRPR01000053">
    <property type="protein sequence ID" value="KAG5963403.1"/>
    <property type="molecule type" value="Genomic_DNA"/>
</dbReference>
<protein>
    <submittedName>
        <fullName evidence="3">Uncharacterized protein</fullName>
    </submittedName>
</protein>
<reference evidence="3 4" key="1">
    <citation type="journal article" date="2020" name="bioRxiv">
        <title>Whole genome comparisons of ergot fungi reveals the divergence and evolution of species within the genus Claviceps are the result of varying mechanisms driving genome evolution and host range expansion.</title>
        <authorList>
            <person name="Wyka S.A."/>
            <person name="Mondo S.J."/>
            <person name="Liu M."/>
            <person name="Dettman J."/>
            <person name="Nalam V."/>
            <person name="Broders K.D."/>
        </authorList>
    </citation>
    <scope>NUCLEOTIDE SEQUENCE</scope>
    <source>
        <strain evidence="3">CCC 1102</strain>
        <strain evidence="2 4">LM583</strain>
    </source>
</reference>
<evidence type="ECO:0000313" key="5">
    <source>
        <dbReference type="Proteomes" id="UP000784919"/>
    </source>
</evidence>
<accession>A0A9P7MX24</accession>